<proteinExistence type="predicted"/>
<organism evidence="2 3">
    <name type="scientific">Riccia fluitans</name>
    <dbReference type="NCBI Taxonomy" id="41844"/>
    <lineage>
        <taxon>Eukaryota</taxon>
        <taxon>Viridiplantae</taxon>
        <taxon>Streptophyta</taxon>
        <taxon>Embryophyta</taxon>
        <taxon>Marchantiophyta</taxon>
        <taxon>Marchantiopsida</taxon>
        <taxon>Marchantiidae</taxon>
        <taxon>Marchantiales</taxon>
        <taxon>Ricciaceae</taxon>
        <taxon>Riccia</taxon>
    </lineage>
</organism>
<sequence length="77" mass="8585">MKGKENRSFQSAINKPTPAGQGKCTRVVESPKSCRREDLQLKKQHGKSGGSEGGRAKTKFTVKFCLTRDREGRFKEA</sequence>
<dbReference type="Proteomes" id="UP001605036">
    <property type="component" value="Unassembled WGS sequence"/>
</dbReference>
<dbReference type="AlphaFoldDB" id="A0ABD1YJH4"/>
<name>A0ABD1YJH4_9MARC</name>
<feature type="region of interest" description="Disordered" evidence="1">
    <location>
        <begin position="1"/>
        <end position="55"/>
    </location>
</feature>
<evidence type="ECO:0000256" key="1">
    <source>
        <dbReference type="SAM" id="MobiDB-lite"/>
    </source>
</evidence>
<accession>A0ABD1YJH4</accession>
<evidence type="ECO:0000313" key="3">
    <source>
        <dbReference type="Proteomes" id="UP001605036"/>
    </source>
</evidence>
<keyword evidence="3" id="KW-1185">Reference proteome</keyword>
<comment type="caution">
    <text evidence="2">The sequence shown here is derived from an EMBL/GenBank/DDBJ whole genome shotgun (WGS) entry which is preliminary data.</text>
</comment>
<reference evidence="2 3" key="1">
    <citation type="submission" date="2024-09" db="EMBL/GenBank/DDBJ databases">
        <title>Chromosome-scale assembly of Riccia fluitans.</title>
        <authorList>
            <person name="Paukszto L."/>
            <person name="Sawicki J."/>
            <person name="Karawczyk K."/>
            <person name="Piernik-Szablinska J."/>
            <person name="Szczecinska M."/>
            <person name="Mazdziarz M."/>
        </authorList>
    </citation>
    <scope>NUCLEOTIDE SEQUENCE [LARGE SCALE GENOMIC DNA]</scope>
    <source>
        <strain evidence="2">Rf_01</strain>
        <tissue evidence="2">Aerial parts of the thallus</tissue>
    </source>
</reference>
<feature type="compositionally biased region" description="Basic and acidic residues" evidence="1">
    <location>
        <begin position="32"/>
        <end position="41"/>
    </location>
</feature>
<evidence type="ECO:0000313" key="2">
    <source>
        <dbReference type="EMBL" id="KAL2630771.1"/>
    </source>
</evidence>
<gene>
    <name evidence="2" type="ORF">R1flu_015457</name>
</gene>
<protein>
    <submittedName>
        <fullName evidence="2">Uncharacterized protein</fullName>
    </submittedName>
</protein>
<dbReference type="EMBL" id="JBHFFA010000004">
    <property type="protein sequence ID" value="KAL2630771.1"/>
    <property type="molecule type" value="Genomic_DNA"/>
</dbReference>